<protein>
    <submittedName>
        <fullName evidence="2">Uncharacterized protein</fullName>
    </submittedName>
</protein>
<feature type="compositionally biased region" description="Basic and acidic residues" evidence="1">
    <location>
        <begin position="30"/>
        <end position="40"/>
    </location>
</feature>
<evidence type="ECO:0000313" key="3">
    <source>
        <dbReference type="Proteomes" id="UP001145742"/>
    </source>
</evidence>
<organism evidence="2 3">
    <name type="scientific">Willisornis vidua</name>
    <name type="common">Xingu scale-backed antbird</name>
    <dbReference type="NCBI Taxonomy" id="1566151"/>
    <lineage>
        <taxon>Eukaryota</taxon>
        <taxon>Metazoa</taxon>
        <taxon>Chordata</taxon>
        <taxon>Craniata</taxon>
        <taxon>Vertebrata</taxon>
        <taxon>Euteleostomi</taxon>
        <taxon>Archelosauria</taxon>
        <taxon>Archosauria</taxon>
        <taxon>Dinosauria</taxon>
        <taxon>Saurischia</taxon>
        <taxon>Theropoda</taxon>
        <taxon>Coelurosauria</taxon>
        <taxon>Aves</taxon>
        <taxon>Neognathae</taxon>
        <taxon>Neoaves</taxon>
        <taxon>Telluraves</taxon>
        <taxon>Australaves</taxon>
        <taxon>Passeriformes</taxon>
        <taxon>Thamnophilidae</taxon>
        <taxon>Willisornis</taxon>
    </lineage>
</organism>
<accession>A0ABQ9CSI3</accession>
<dbReference type="EMBL" id="WHWB01034705">
    <property type="protein sequence ID" value="KAJ7405473.1"/>
    <property type="molecule type" value="Genomic_DNA"/>
</dbReference>
<evidence type="ECO:0000313" key="2">
    <source>
        <dbReference type="EMBL" id="KAJ7405473.1"/>
    </source>
</evidence>
<reference evidence="2" key="1">
    <citation type="submission" date="2019-10" db="EMBL/GenBank/DDBJ databases">
        <authorList>
            <person name="Soares A.E.R."/>
            <person name="Aleixo A."/>
            <person name="Schneider P."/>
            <person name="Miyaki C.Y."/>
            <person name="Schneider M.P."/>
            <person name="Mello C."/>
            <person name="Vasconcelos A.T.R."/>
        </authorList>
    </citation>
    <scope>NUCLEOTIDE SEQUENCE</scope>
    <source>
        <tissue evidence="2">Muscle</tissue>
    </source>
</reference>
<feature type="region of interest" description="Disordered" evidence="1">
    <location>
        <begin position="1"/>
        <end position="40"/>
    </location>
</feature>
<gene>
    <name evidence="2" type="ORF">WISP_139131</name>
</gene>
<keyword evidence="3" id="KW-1185">Reference proteome</keyword>
<dbReference type="Proteomes" id="UP001145742">
    <property type="component" value="Unassembled WGS sequence"/>
</dbReference>
<proteinExistence type="predicted"/>
<name>A0ABQ9CSI3_9PASS</name>
<comment type="caution">
    <text evidence="2">The sequence shown here is derived from an EMBL/GenBank/DDBJ whole genome shotgun (WGS) entry which is preliminary data.</text>
</comment>
<evidence type="ECO:0000256" key="1">
    <source>
        <dbReference type="SAM" id="MobiDB-lite"/>
    </source>
</evidence>
<sequence length="70" mass="7973">MFSLWSQHEGVPKATHPRLSCHPVSEIGPAEDHDGAHRTKGYEEMNQELPEVHEKHWVSDLVHLQKLLAA</sequence>